<evidence type="ECO:0000313" key="2">
    <source>
        <dbReference type="Proteomes" id="UP000015545"/>
    </source>
</evidence>
<protein>
    <submittedName>
        <fullName evidence="1">Uncharacterized protein</fullName>
    </submittedName>
</protein>
<name>S5WBA0_9CAUD</name>
<reference evidence="1 2" key="1">
    <citation type="journal article" date="2014" name="Genome Announc.">
        <title>Complete Genome Sequence of the Novel Giant Pseudomonas Phage PaBG.</title>
        <authorList>
            <person name="Sykilinda N.N."/>
            <person name="Bondar A.A."/>
            <person name="Gorshkova A.S."/>
            <person name="Kurochkina L.P."/>
            <person name="Kulikov E.E."/>
            <person name="Shneider M.M."/>
            <person name="Kadykov V.A."/>
            <person name="Solovjeva N.V."/>
            <person name="Kabilov M.R."/>
            <person name="Mesyanzhinov V.V."/>
            <person name="Vlassov V.V."/>
            <person name="Drukker V.V."/>
            <person name="Miroshnikov K.A."/>
        </authorList>
    </citation>
    <scope>NUCLEOTIDE SEQUENCE [LARGE SCALE GENOMIC DNA]</scope>
</reference>
<dbReference type="RefSeq" id="YP_008433485.1">
    <property type="nucleotide sequence ID" value="NC_022096.1"/>
</dbReference>
<dbReference type="EMBL" id="KF147891">
    <property type="protein sequence ID" value="AGS82038.1"/>
    <property type="molecule type" value="Genomic_DNA"/>
</dbReference>
<dbReference type="KEGG" id="vg:16574840"/>
<keyword evidence="2" id="KW-1185">Reference proteome</keyword>
<gene>
    <name evidence="1" type="ORF">PaBG_00154</name>
</gene>
<sequence>MKQCPLHDAYRFKTQCRIATCKMYNEKTPSRCLSMDTSFAANDKSMSDAELVIFKFPNHSQREVASIRKRAVSRVQAVLALNQVVRHVQNNERPEHGLNSHMMRQLPSEAKQLLKKSFRSKLFRIKHLDIQVWMLPFVLNPEYANRIVPDFNRFAIHLLFRWTPKELETVVDAFTKTRTSHRGQG</sequence>
<accession>S5WBA0</accession>
<proteinExistence type="predicted"/>
<evidence type="ECO:0000313" key="1">
    <source>
        <dbReference type="EMBL" id="AGS82038.1"/>
    </source>
</evidence>
<dbReference type="Proteomes" id="UP000015545">
    <property type="component" value="Segment"/>
</dbReference>
<organism evidence="1 2">
    <name type="scientific">Pseudomonas phage PaBG</name>
    <dbReference type="NCBI Taxonomy" id="1335230"/>
    <lineage>
        <taxon>Viruses</taxon>
        <taxon>Duplodnaviria</taxon>
        <taxon>Heunggongvirae</taxon>
        <taxon>Uroviricota</taxon>
        <taxon>Caudoviricetes</taxon>
        <taxon>Baikalvirus</taxon>
        <taxon>Baikalvirus PaBG</taxon>
    </lineage>
</organism>